<evidence type="ECO:0000313" key="2">
    <source>
        <dbReference type="Proteomes" id="UP001500363"/>
    </source>
</evidence>
<dbReference type="InterPro" id="IPR010281">
    <property type="entry name" value="DUF885"/>
</dbReference>
<dbReference type="EMBL" id="BAAANC010000005">
    <property type="protein sequence ID" value="GAA1559979.1"/>
    <property type="molecule type" value="Genomic_DNA"/>
</dbReference>
<evidence type="ECO:0000313" key="1">
    <source>
        <dbReference type="EMBL" id="GAA1559979.1"/>
    </source>
</evidence>
<keyword evidence="2" id="KW-1185">Reference proteome</keyword>
<organism evidence="1 2">
    <name type="scientific">Kribbella lupini</name>
    <dbReference type="NCBI Taxonomy" id="291602"/>
    <lineage>
        <taxon>Bacteria</taxon>
        <taxon>Bacillati</taxon>
        <taxon>Actinomycetota</taxon>
        <taxon>Actinomycetes</taxon>
        <taxon>Propionibacteriales</taxon>
        <taxon>Kribbellaceae</taxon>
        <taxon>Kribbella</taxon>
    </lineage>
</organism>
<accession>A0ABN2CK93</accession>
<sequence length="106" mass="11793">MGNYRYNGSGLEDRSQLNAATLIFHELIPGHHSTSPLRYSTGWPGQALGYRLGCEQFWAARREAEDALGAAIDVRAFHEIVLGAGGRLLPMVRDDVRRWVAERQAA</sequence>
<evidence type="ECO:0008006" key="3">
    <source>
        <dbReference type="Google" id="ProtNLM"/>
    </source>
</evidence>
<dbReference type="Pfam" id="PF05960">
    <property type="entry name" value="DUF885"/>
    <property type="match status" value="1"/>
</dbReference>
<gene>
    <name evidence="1" type="ORF">GCM10009741_76410</name>
</gene>
<proteinExistence type="predicted"/>
<comment type="caution">
    <text evidence="1">The sequence shown here is derived from an EMBL/GenBank/DDBJ whole genome shotgun (WGS) entry which is preliminary data.</text>
</comment>
<dbReference type="Proteomes" id="UP001500363">
    <property type="component" value="Unassembled WGS sequence"/>
</dbReference>
<protein>
    <recommendedName>
        <fullName evidence="3">DUF885 family protein</fullName>
    </recommendedName>
</protein>
<dbReference type="RefSeq" id="WP_344183214.1">
    <property type="nucleotide sequence ID" value="NZ_BAAANC010000005.1"/>
</dbReference>
<name>A0ABN2CK93_9ACTN</name>
<reference evidence="1 2" key="1">
    <citation type="journal article" date="2019" name="Int. J. Syst. Evol. Microbiol.">
        <title>The Global Catalogue of Microorganisms (GCM) 10K type strain sequencing project: providing services to taxonomists for standard genome sequencing and annotation.</title>
        <authorList>
            <consortium name="The Broad Institute Genomics Platform"/>
            <consortium name="The Broad Institute Genome Sequencing Center for Infectious Disease"/>
            <person name="Wu L."/>
            <person name="Ma J."/>
        </authorList>
    </citation>
    <scope>NUCLEOTIDE SEQUENCE [LARGE SCALE GENOMIC DNA]</scope>
    <source>
        <strain evidence="1 2">JCM 14303</strain>
    </source>
</reference>